<accession>A0A820N6G4</accession>
<evidence type="ECO:0000313" key="2">
    <source>
        <dbReference type="Proteomes" id="UP000663844"/>
    </source>
</evidence>
<protein>
    <submittedName>
        <fullName evidence="1">Uncharacterized protein</fullName>
    </submittedName>
</protein>
<proteinExistence type="predicted"/>
<dbReference type="EMBL" id="CAJOAZ010024261">
    <property type="protein sequence ID" value="CAF4382985.1"/>
    <property type="molecule type" value="Genomic_DNA"/>
</dbReference>
<dbReference type="AlphaFoldDB" id="A0A820N6G4"/>
<comment type="caution">
    <text evidence="1">The sequence shown here is derived from an EMBL/GenBank/DDBJ whole genome shotgun (WGS) entry which is preliminary data.</text>
</comment>
<feature type="non-terminal residue" evidence="1">
    <location>
        <position position="1"/>
    </location>
</feature>
<evidence type="ECO:0000313" key="1">
    <source>
        <dbReference type="EMBL" id="CAF4382985.1"/>
    </source>
</evidence>
<dbReference type="Proteomes" id="UP000663844">
    <property type="component" value="Unassembled WGS sequence"/>
</dbReference>
<sequence>TVLPLVINNDRRINVKDILRVFIQIMFTGNSGRAASTLCCQLLKRLCLEPDTCGPLMCSDELFDILFRPIKQFHAARKSFNDYLRSNANTFAENSLISLADLFAAMASNDVGYQYLIRTPSSSNP</sequence>
<reference evidence="1" key="1">
    <citation type="submission" date="2021-02" db="EMBL/GenBank/DDBJ databases">
        <authorList>
            <person name="Nowell W R."/>
        </authorList>
    </citation>
    <scope>NUCLEOTIDE SEQUENCE</scope>
</reference>
<gene>
    <name evidence="1" type="ORF">OXD698_LOCUS50466</name>
</gene>
<organism evidence="1 2">
    <name type="scientific">Adineta steineri</name>
    <dbReference type="NCBI Taxonomy" id="433720"/>
    <lineage>
        <taxon>Eukaryota</taxon>
        <taxon>Metazoa</taxon>
        <taxon>Spiralia</taxon>
        <taxon>Gnathifera</taxon>
        <taxon>Rotifera</taxon>
        <taxon>Eurotatoria</taxon>
        <taxon>Bdelloidea</taxon>
        <taxon>Adinetida</taxon>
        <taxon>Adinetidae</taxon>
        <taxon>Adineta</taxon>
    </lineage>
</organism>
<name>A0A820N6G4_9BILA</name>